<gene>
    <name evidence="11" type="ORF">ACHAXA_010947</name>
</gene>
<evidence type="ECO:0000256" key="6">
    <source>
        <dbReference type="ARBA" id="ARBA00022840"/>
    </source>
</evidence>
<comment type="caution">
    <text evidence="11">The sequence shown here is derived from an EMBL/GenBank/DDBJ whole genome shotgun (WGS) entry which is preliminary data.</text>
</comment>
<evidence type="ECO:0000256" key="8">
    <source>
        <dbReference type="SAM" id="MobiDB-lite"/>
    </source>
</evidence>
<keyword evidence="5" id="KW-0347">Helicase</keyword>
<keyword evidence="12" id="KW-1185">Reference proteome</keyword>
<dbReference type="InterPro" id="IPR014001">
    <property type="entry name" value="Helicase_ATP-bd"/>
</dbReference>
<accession>A0ABD3R7R7</accession>
<dbReference type="EMBL" id="JALLPB020000473">
    <property type="protein sequence ID" value="KAL3808754.1"/>
    <property type="molecule type" value="Genomic_DNA"/>
</dbReference>
<evidence type="ECO:0000256" key="7">
    <source>
        <dbReference type="ARBA" id="ARBA00023242"/>
    </source>
</evidence>
<dbReference type="PROSITE" id="PS51192">
    <property type="entry name" value="HELICASE_ATP_BIND_1"/>
    <property type="match status" value="1"/>
</dbReference>
<dbReference type="PROSITE" id="PS51194">
    <property type="entry name" value="HELICASE_CTER"/>
    <property type="match status" value="1"/>
</dbReference>
<evidence type="ECO:0000259" key="10">
    <source>
        <dbReference type="PROSITE" id="PS51194"/>
    </source>
</evidence>
<dbReference type="SUPFAM" id="SSF52540">
    <property type="entry name" value="P-loop containing nucleoside triphosphate hydrolases"/>
    <property type="match status" value="1"/>
</dbReference>
<protein>
    <recommendedName>
        <fullName evidence="13">Fanconi anemia group M protein</fullName>
    </recommendedName>
</protein>
<evidence type="ECO:0000313" key="12">
    <source>
        <dbReference type="Proteomes" id="UP001530377"/>
    </source>
</evidence>
<dbReference type="InterPro" id="IPR044749">
    <property type="entry name" value="FANCM_DEXDc"/>
</dbReference>
<feature type="region of interest" description="Disordered" evidence="8">
    <location>
        <begin position="913"/>
        <end position="940"/>
    </location>
</feature>
<evidence type="ECO:0000256" key="4">
    <source>
        <dbReference type="ARBA" id="ARBA00022801"/>
    </source>
</evidence>
<dbReference type="InterPro" id="IPR001650">
    <property type="entry name" value="Helicase_C-like"/>
</dbReference>
<dbReference type="Pfam" id="PF04851">
    <property type="entry name" value="ResIII"/>
    <property type="match status" value="1"/>
</dbReference>
<evidence type="ECO:0000256" key="1">
    <source>
        <dbReference type="ARBA" id="ARBA00004123"/>
    </source>
</evidence>
<feature type="region of interest" description="Disordered" evidence="8">
    <location>
        <begin position="1151"/>
        <end position="1221"/>
    </location>
</feature>
<organism evidence="11 12">
    <name type="scientific">Cyclostephanos tholiformis</name>
    <dbReference type="NCBI Taxonomy" id="382380"/>
    <lineage>
        <taxon>Eukaryota</taxon>
        <taxon>Sar</taxon>
        <taxon>Stramenopiles</taxon>
        <taxon>Ochrophyta</taxon>
        <taxon>Bacillariophyta</taxon>
        <taxon>Coscinodiscophyceae</taxon>
        <taxon>Thalassiosirophycidae</taxon>
        <taxon>Stephanodiscales</taxon>
        <taxon>Stephanodiscaceae</taxon>
        <taxon>Cyclostephanos</taxon>
    </lineage>
</organism>
<dbReference type="GO" id="GO:0016787">
    <property type="term" value="F:hydrolase activity"/>
    <property type="evidence" value="ECO:0007669"/>
    <property type="project" value="UniProtKB-KW"/>
</dbReference>
<reference evidence="11 12" key="1">
    <citation type="submission" date="2024-10" db="EMBL/GenBank/DDBJ databases">
        <title>Updated reference genomes for cyclostephanoid diatoms.</title>
        <authorList>
            <person name="Roberts W.R."/>
            <person name="Alverson A.J."/>
        </authorList>
    </citation>
    <scope>NUCLEOTIDE SEQUENCE [LARGE SCALE GENOMIC DNA]</scope>
    <source>
        <strain evidence="11 12">AJA228-03</strain>
    </source>
</reference>
<name>A0ABD3R7R7_9STRA</name>
<evidence type="ECO:0000313" key="11">
    <source>
        <dbReference type="EMBL" id="KAL3808754.1"/>
    </source>
</evidence>
<feature type="region of interest" description="Disordered" evidence="8">
    <location>
        <begin position="1241"/>
        <end position="1264"/>
    </location>
</feature>
<evidence type="ECO:0008006" key="13">
    <source>
        <dbReference type="Google" id="ProtNLM"/>
    </source>
</evidence>
<keyword evidence="4" id="KW-0378">Hydrolase</keyword>
<proteinExistence type="inferred from homology"/>
<evidence type="ECO:0000256" key="3">
    <source>
        <dbReference type="ARBA" id="ARBA00022741"/>
    </source>
</evidence>
<dbReference type="Pfam" id="PF00271">
    <property type="entry name" value="Helicase_C"/>
    <property type="match status" value="1"/>
</dbReference>
<comment type="similarity">
    <text evidence="2">Belongs to the DEAD box helicase family. DEAH subfamily. FANCM sub-subfamily.</text>
</comment>
<feature type="region of interest" description="Disordered" evidence="8">
    <location>
        <begin position="443"/>
        <end position="465"/>
    </location>
</feature>
<dbReference type="GO" id="GO:0006310">
    <property type="term" value="P:DNA recombination"/>
    <property type="evidence" value="ECO:0007669"/>
    <property type="project" value="UniProtKB-ARBA"/>
</dbReference>
<dbReference type="GO" id="GO:0005524">
    <property type="term" value="F:ATP binding"/>
    <property type="evidence" value="ECO:0007669"/>
    <property type="project" value="UniProtKB-KW"/>
</dbReference>
<feature type="region of interest" description="Disordered" evidence="8">
    <location>
        <begin position="966"/>
        <end position="1005"/>
    </location>
</feature>
<keyword evidence="6" id="KW-0067">ATP-binding</keyword>
<dbReference type="InterPro" id="IPR006935">
    <property type="entry name" value="Helicase/UvrB_N"/>
</dbReference>
<feature type="compositionally biased region" description="Polar residues" evidence="8">
    <location>
        <begin position="455"/>
        <end position="465"/>
    </location>
</feature>
<keyword evidence="7" id="KW-0539">Nucleus</keyword>
<dbReference type="GO" id="GO:0004386">
    <property type="term" value="F:helicase activity"/>
    <property type="evidence" value="ECO:0007669"/>
    <property type="project" value="UniProtKB-KW"/>
</dbReference>
<dbReference type="GO" id="GO:0005634">
    <property type="term" value="C:nucleus"/>
    <property type="evidence" value="ECO:0007669"/>
    <property type="project" value="UniProtKB-SubCell"/>
</dbReference>
<feature type="compositionally biased region" description="Polar residues" evidence="8">
    <location>
        <begin position="1168"/>
        <end position="1185"/>
    </location>
</feature>
<dbReference type="InterPro" id="IPR027417">
    <property type="entry name" value="P-loop_NTPase"/>
</dbReference>
<feature type="domain" description="Helicase C-terminal" evidence="10">
    <location>
        <begin position="387"/>
        <end position="569"/>
    </location>
</feature>
<dbReference type="GO" id="GO:0006281">
    <property type="term" value="P:DNA repair"/>
    <property type="evidence" value="ECO:0007669"/>
    <property type="project" value="UniProtKB-ARBA"/>
</dbReference>
<feature type="compositionally biased region" description="Acidic residues" evidence="8">
    <location>
        <begin position="1242"/>
        <end position="1264"/>
    </location>
</feature>
<evidence type="ECO:0000256" key="2">
    <source>
        <dbReference type="ARBA" id="ARBA00009889"/>
    </source>
</evidence>
<keyword evidence="3" id="KW-0547">Nucleotide-binding</keyword>
<comment type="subcellular location">
    <subcellularLocation>
        <location evidence="1">Nucleus</location>
    </subcellularLocation>
</comment>
<dbReference type="PANTHER" id="PTHR14025">
    <property type="entry name" value="FANCONI ANEMIA GROUP M FANCM FAMILY MEMBER"/>
    <property type="match status" value="1"/>
</dbReference>
<evidence type="ECO:0000256" key="5">
    <source>
        <dbReference type="ARBA" id="ARBA00022806"/>
    </source>
</evidence>
<dbReference type="Proteomes" id="UP001530377">
    <property type="component" value="Unassembled WGS sequence"/>
</dbReference>
<feature type="domain" description="Helicase ATP-binding" evidence="9">
    <location>
        <begin position="47"/>
        <end position="215"/>
    </location>
</feature>
<dbReference type="SMART" id="SM00487">
    <property type="entry name" value="DEXDc"/>
    <property type="match status" value="1"/>
</dbReference>
<dbReference type="SMART" id="SM00490">
    <property type="entry name" value="HELICc"/>
    <property type="match status" value="1"/>
</dbReference>
<dbReference type="Gene3D" id="3.40.50.300">
    <property type="entry name" value="P-loop containing nucleotide triphosphate hydrolases"/>
    <property type="match status" value="2"/>
</dbReference>
<dbReference type="FunFam" id="3.40.50.300:FF:000861">
    <property type="entry name" value="Fanconi anemia, complementation group M"/>
    <property type="match status" value="1"/>
</dbReference>
<evidence type="ECO:0000259" key="9">
    <source>
        <dbReference type="PROSITE" id="PS51192"/>
    </source>
</evidence>
<dbReference type="CDD" id="cd18033">
    <property type="entry name" value="DEXDc_FANCM"/>
    <property type="match status" value="1"/>
</dbReference>
<sequence>MMMDDVYTAPSSSTTGGGPVPLCPDSRGQWIYPVDEKYPERSYQVEITKSAILYNTLVSLPTGLGKTLIAAVTMYNFYRWYPTGKVVFCAPTRPLVSQQIRACYKITGIPERHTAEISGRSKPESRSVMWKNKRVFFCTPQTLVKDIEEGRCDASLIVCVVMDEAHRATGEHANSVLVRLIDGSGARYRLLGLSATPGTDIKSIQAVCSRLNISRIESRAEDDPDVRGYIHHREEEVIVVRQPDVVKSLDYKFSELIMPILTRLREMRVSSRLQYDSATLQSWSVMQANREYVERTGDYTMNGQFNVLRELVNARTLLKVHGVQMARTKLAEAAGKSFMNYISGKREFVSLMRDLETASGGGARQDGMRVGAVTESDGYENNPKLFKLVEVLMEHFERKEVTGQSTRVIVFSQWRESVGEIVKMLISQNSPLLKPAQFIGQASKKSAGTGRKGPSNYSTGQDTAGMNQAQQQRVLQQFSDGMYNILVCTCVGEEGLDIGDVDLIVNFDVMKSPIRSIQRNGRTGRKRDGRVVFLVAEHEEKSYGQSVANSKKIARALRDPSVFKLCKNIPMFQVEPELLRKTLKVATFRLSQVGGHTPKTRGLNDGSKNKRVKSKPIESDWRLDRIDDADRINLFGHLPRSSCREYEKSSYDFPISLKRKYLNLRNQSIYTKMLLKGQAEKVIMAVGRSSAIVRKLETMHSTGEVFRNRHPQLHEVGEIDVTSDCDCLDQMSLGGQSISNWPAYVERRIISPDNSLDDIFGPIVQVNRDIGVDLAQLAKLFDAEHHRNCAIIAPHGVTFDSTDESASSNFSDTSLNDDDDLCAFFDNDYIIDSERHQAQSPYISEMKAPHLNHSFDDQANEDIIDGPPAYDKVEVSSKCPELSLLNDGEIQMSSHTEEYANEEKIGWTVEKENINTQSPHGPPHARRLSHSSFTKEKSHLSYEEIENARVSHADNCEHITPKFPIVTSFRLPTPPPSSDESDDDCSGEDEAELQQGPAHDAKHDSSSALSLAYTTIDMFVENTVQEEANSSKVAAFFQLQTQYSSSEREEDDDSVDSDEHTTAHICPKTKDFFLPSDGEEEALTSASKENIVAGLKSTLGQFKGAPSIIFSGSENLTDTPIKTNIVNSAQNANMSLVNLTDTPLLPRQTYGQQRKSVDSLTGIPNPPRQQVSQQRTSLDSLTDTPLQRPKNAGLKRKRLRAAPDKQNRIQPEARSTVQVPEKERVRKRIEEKYRCRFLDTEAANDDSDESDEEEAVKQIEDEEMSCDSFINDSSQLGYTQDDLDCLGADAVVEDCEREASFLHRQIYHQRELENQLKTPILNRRMKNSLNESQDSQHSQTGLGNMNFIRSVLDYHRAGGDSEQLEEEFHRLAGINQSQIESPIAMQVNQTSSNPGTCSQSTFSNFQSSNQVSQTDCAPVRHLPTLSSTVVPSTQPLVLTIEQQAMIEANRVEALRRRQQRLQQKAVQFNPYAK</sequence>
<dbReference type="PANTHER" id="PTHR14025:SF20">
    <property type="entry name" value="FANCONI ANEMIA GROUP M PROTEIN"/>
    <property type="match status" value="1"/>
</dbReference>
<feature type="compositionally biased region" description="Acidic residues" evidence="8">
    <location>
        <begin position="979"/>
        <end position="992"/>
    </location>
</feature>